<dbReference type="Proteomes" id="UP000011531">
    <property type="component" value="Unassembled WGS sequence"/>
</dbReference>
<comment type="caution">
    <text evidence="1">The sequence shown here is derived from an EMBL/GenBank/DDBJ whole genome shotgun (WGS) entry which is preliminary data.</text>
</comment>
<dbReference type="STRING" id="1227498.C492_15441"/>
<dbReference type="OrthoDB" id="350859at2157"/>
<dbReference type="Gene3D" id="3.90.550.10">
    <property type="entry name" value="Spore Coat Polysaccharide Biosynthesis Protein SpsA, Chain A"/>
    <property type="match status" value="1"/>
</dbReference>
<dbReference type="SUPFAM" id="SSF53448">
    <property type="entry name" value="Nucleotide-diphospho-sugar transferases"/>
    <property type="match status" value="1"/>
</dbReference>
<reference evidence="1 2" key="1">
    <citation type="journal article" date="2014" name="PLoS Genet.">
        <title>Phylogenetically driven sequencing of extremely halophilic archaea reveals strategies for static and dynamic osmo-response.</title>
        <authorList>
            <person name="Becker E.A."/>
            <person name="Seitzer P.M."/>
            <person name="Tritt A."/>
            <person name="Larsen D."/>
            <person name="Krusor M."/>
            <person name="Yao A.I."/>
            <person name="Wu D."/>
            <person name="Madern D."/>
            <person name="Eisen J.A."/>
            <person name="Darling A.E."/>
            <person name="Facciotti M.T."/>
        </authorList>
    </citation>
    <scope>NUCLEOTIDE SEQUENCE [LARGE SCALE GENOMIC DNA]</scope>
    <source>
        <strain evidence="1 2">DSM 18795</strain>
    </source>
</reference>
<dbReference type="AlphaFoldDB" id="L9X2I9"/>
<organism evidence="1 2">
    <name type="scientific">Natronococcus jeotgali DSM 18795</name>
    <dbReference type="NCBI Taxonomy" id="1227498"/>
    <lineage>
        <taxon>Archaea</taxon>
        <taxon>Methanobacteriati</taxon>
        <taxon>Methanobacteriota</taxon>
        <taxon>Stenosarchaea group</taxon>
        <taxon>Halobacteria</taxon>
        <taxon>Halobacteriales</taxon>
        <taxon>Natrialbaceae</taxon>
        <taxon>Natronococcus</taxon>
    </lineage>
</organism>
<dbReference type="InterPro" id="IPR029044">
    <property type="entry name" value="Nucleotide-diphossugar_trans"/>
</dbReference>
<accession>L9X2I9</accession>
<keyword evidence="1" id="KW-0808">Transferase</keyword>
<keyword evidence="2" id="KW-1185">Reference proteome</keyword>
<dbReference type="EMBL" id="AOIA01000128">
    <property type="protein sequence ID" value="ELY55681.1"/>
    <property type="molecule type" value="Genomic_DNA"/>
</dbReference>
<sequence length="224" mass="26662">MGAYCETPVAVFLYNRPDTTARMIEAVAAVEPETLYVVANGPVDERDAERCAAARAAVEDRIDWDCDVRRTYRERNHGVSSVHEGIDWVFEREQEAIFVEDDCVPNESFFEFCEAMLERYRDDERIMSVNGTNRLETWKTDRRDYHFVTYQGVWGWATWRRAWEHYDPEMREWADPGVRNRVRDVICDDEQVAYQFERFRKRYEGESVAWSKPWRFAITINNGR</sequence>
<protein>
    <submittedName>
        <fullName evidence="1">Methyltransferase FkbM</fullName>
    </submittedName>
</protein>
<proteinExistence type="predicted"/>
<evidence type="ECO:0000313" key="2">
    <source>
        <dbReference type="Proteomes" id="UP000011531"/>
    </source>
</evidence>
<gene>
    <name evidence="1" type="ORF">C492_15441</name>
</gene>
<dbReference type="GO" id="GO:0008168">
    <property type="term" value="F:methyltransferase activity"/>
    <property type="evidence" value="ECO:0007669"/>
    <property type="project" value="UniProtKB-KW"/>
</dbReference>
<name>L9X2I9_9EURY</name>
<dbReference type="GO" id="GO:0032259">
    <property type="term" value="P:methylation"/>
    <property type="evidence" value="ECO:0007669"/>
    <property type="project" value="UniProtKB-KW"/>
</dbReference>
<evidence type="ECO:0000313" key="1">
    <source>
        <dbReference type="EMBL" id="ELY55681.1"/>
    </source>
</evidence>
<keyword evidence="1" id="KW-0489">Methyltransferase</keyword>
<dbReference type="RefSeq" id="WP_008425021.1">
    <property type="nucleotide sequence ID" value="NZ_AOIA01000128.1"/>
</dbReference>